<feature type="region of interest" description="Disordered" evidence="1">
    <location>
        <begin position="118"/>
        <end position="156"/>
    </location>
</feature>
<feature type="compositionally biased region" description="Acidic residues" evidence="1">
    <location>
        <begin position="140"/>
        <end position="156"/>
    </location>
</feature>
<evidence type="ECO:0000313" key="2">
    <source>
        <dbReference type="EMBL" id="GBG34034.1"/>
    </source>
</evidence>
<dbReference type="Gene3D" id="2.130.10.10">
    <property type="entry name" value="YVTN repeat-like/Quinoprotein amine dehydrogenase"/>
    <property type="match status" value="2"/>
</dbReference>
<reference evidence="2 3" key="1">
    <citation type="submission" date="2017-12" db="EMBL/GenBank/DDBJ databases">
        <title>Sequencing, de novo assembly and annotation of complete genome of a new Thraustochytrid species, strain FCC1311.</title>
        <authorList>
            <person name="Sedici K."/>
            <person name="Godart F."/>
            <person name="Aiese Cigliano R."/>
            <person name="Sanseverino W."/>
            <person name="Barakat M."/>
            <person name="Ortet P."/>
            <person name="Marechal E."/>
            <person name="Cagnac O."/>
            <person name="Amato A."/>
        </authorList>
    </citation>
    <scope>NUCLEOTIDE SEQUENCE [LARGE SCALE GENOMIC DNA]</scope>
</reference>
<dbReference type="PANTHER" id="PTHR44666">
    <property type="entry name" value="WD REPEAT-CONTAINING PROTEIN 53"/>
    <property type="match status" value="1"/>
</dbReference>
<dbReference type="SUPFAM" id="SSF50978">
    <property type="entry name" value="WD40 repeat-like"/>
    <property type="match status" value="1"/>
</dbReference>
<gene>
    <name evidence="2" type="ORF">FCC1311_102572</name>
</gene>
<dbReference type="PANTHER" id="PTHR44666:SF1">
    <property type="entry name" value="WD REPEAT-CONTAINING PROTEIN 53"/>
    <property type="match status" value="1"/>
</dbReference>
<accession>A0A2R5H136</accession>
<sequence length="343" mass="37065">MTSVESESSLEVFGGKETAQGAVDDGAQCVALGTRSREVLVEGCATGSCRVWDLRATRARSVRRLGPLPGQKDLRSGFGCQAVAWTHDEGGIFTARGPHIDLYDLRKTNAVLVPSPSVSANQVCPKSAQVHKATDVGANNDDDDDDDDDDNDDDVDEINSLHVCPLSGLVAASRDDGRVSVLSFSESRSRLVWESPDVQSHSNICSSACWTSGLAQDNELELVSAGLDCKVKCWGVPLDNDESIDETRQVEEATQEQDAETDDDDGEQERDDDDADRMVVGMGDGTIGFWHLGEEVCEVVRYPAHRASVAKVLVRDEGRRCQTDPGADSGDFCVSKTEISRNL</sequence>
<proteinExistence type="predicted"/>
<feature type="compositionally biased region" description="Acidic residues" evidence="1">
    <location>
        <begin position="253"/>
        <end position="275"/>
    </location>
</feature>
<feature type="region of interest" description="Disordered" evidence="1">
    <location>
        <begin position="243"/>
        <end position="277"/>
    </location>
</feature>
<dbReference type="InterPro" id="IPR036322">
    <property type="entry name" value="WD40_repeat_dom_sf"/>
</dbReference>
<evidence type="ECO:0000256" key="1">
    <source>
        <dbReference type="SAM" id="MobiDB-lite"/>
    </source>
</evidence>
<dbReference type="InterPro" id="IPR015943">
    <property type="entry name" value="WD40/YVTN_repeat-like_dom_sf"/>
</dbReference>
<dbReference type="InParanoid" id="A0A2R5H136"/>
<dbReference type="InterPro" id="IPR042453">
    <property type="entry name" value="WDR53"/>
</dbReference>
<dbReference type="Proteomes" id="UP000241890">
    <property type="component" value="Unassembled WGS sequence"/>
</dbReference>
<name>A0A2R5H136_9STRA</name>
<organism evidence="2 3">
    <name type="scientific">Hondaea fermentalgiana</name>
    <dbReference type="NCBI Taxonomy" id="2315210"/>
    <lineage>
        <taxon>Eukaryota</taxon>
        <taxon>Sar</taxon>
        <taxon>Stramenopiles</taxon>
        <taxon>Bigyra</taxon>
        <taxon>Labyrinthulomycetes</taxon>
        <taxon>Thraustochytrida</taxon>
        <taxon>Thraustochytriidae</taxon>
        <taxon>Hondaea</taxon>
    </lineage>
</organism>
<protein>
    <submittedName>
        <fullName evidence="2">Uncharacterized protein</fullName>
    </submittedName>
</protein>
<comment type="caution">
    <text evidence="2">The sequence shown here is derived from an EMBL/GenBank/DDBJ whole genome shotgun (WGS) entry which is preliminary data.</text>
</comment>
<keyword evidence="3" id="KW-1185">Reference proteome</keyword>
<dbReference type="EMBL" id="BEYU01000178">
    <property type="protein sequence ID" value="GBG34034.1"/>
    <property type="molecule type" value="Genomic_DNA"/>
</dbReference>
<dbReference type="AlphaFoldDB" id="A0A2R5H136"/>
<evidence type="ECO:0000313" key="3">
    <source>
        <dbReference type="Proteomes" id="UP000241890"/>
    </source>
</evidence>